<dbReference type="Proteomes" id="UP000198427">
    <property type="component" value="Unassembled WGS sequence"/>
</dbReference>
<dbReference type="GeneID" id="94029995"/>
<dbReference type="RefSeq" id="WP_089367205.1">
    <property type="nucleotide sequence ID" value="NZ_CP023864.1"/>
</dbReference>
<dbReference type="AlphaFoldDB" id="A0A2K9HJV9"/>
<accession>A0A2K9HJV9</accession>
<name>A0A2K9HJV9_9BACT</name>
<evidence type="ECO:0000313" key="1">
    <source>
        <dbReference type="EMBL" id="SNS13588.1"/>
    </source>
</evidence>
<keyword evidence="2" id="KW-1185">Reference proteome</keyword>
<gene>
    <name evidence="1" type="ORF">SAMN06265364_1485</name>
</gene>
<comment type="caution">
    <text evidence="1">The sequence shown here is derived from an EMBL/GenBank/DDBJ whole genome shotgun (WGS) entry which is preliminary data.</text>
</comment>
<reference evidence="1 2" key="1">
    <citation type="submission" date="2017-06" db="EMBL/GenBank/DDBJ databases">
        <authorList>
            <person name="Varghese N."/>
            <person name="Submissions S."/>
        </authorList>
    </citation>
    <scope>NUCLEOTIDE SEQUENCE [LARGE SCALE GENOMIC DNA]</scope>
    <source>
        <strain evidence="1 2">DSM 26989</strain>
    </source>
</reference>
<protein>
    <submittedName>
        <fullName evidence="1">Uncharacterized protein</fullName>
    </submittedName>
</protein>
<organism evidence="1 2">
    <name type="scientific">Prevotella jejuni</name>
    <dbReference type="NCBI Taxonomy" id="1177574"/>
    <lineage>
        <taxon>Bacteria</taxon>
        <taxon>Pseudomonadati</taxon>
        <taxon>Bacteroidota</taxon>
        <taxon>Bacteroidia</taxon>
        <taxon>Bacteroidales</taxon>
        <taxon>Prevotellaceae</taxon>
        <taxon>Prevotella</taxon>
    </lineage>
</organism>
<dbReference type="KEGG" id="pje:CRM71_11455"/>
<dbReference type="EMBL" id="FZNZ01000048">
    <property type="protein sequence ID" value="SNS13588.1"/>
    <property type="molecule type" value="Genomic_DNA"/>
</dbReference>
<dbReference type="OrthoDB" id="8481305at2"/>
<sequence length="149" mass="17638">MNNYYDNILIKSAEEQKINYTVIPNLSNYIGNLKKHIPIIGERLEFSKLNNYKYIKAEQRDVSFEAINLIKGLIEARVYRKDDTIIYIGDSLTENGYEFYLNDLLKIIPLLIEDIPQHHYFLSQDYTKIIYISFENEFEFGEISSNIHD</sequence>
<proteinExistence type="predicted"/>
<evidence type="ECO:0000313" key="2">
    <source>
        <dbReference type="Proteomes" id="UP000198427"/>
    </source>
</evidence>